<evidence type="ECO:0000313" key="4">
    <source>
        <dbReference type="Proteomes" id="UP001500767"/>
    </source>
</evidence>
<dbReference type="InterPro" id="IPR011335">
    <property type="entry name" value="Restrct_endonuc-II-like"/>
</dbReference>
<keyword evidence="3" id="KW-0255">Endonuclease</keyword>
<feature type="domain" description="Restriction endonuclease type IV Mrr" evidence="1">
    <location>
        <begin position="172"/>
        <end position="290"/>
    </location>
</feature>
<comment type="caution">
    <text evidence="3">The sequence shown here is derived from an EMBL/GenBank/DDBJ whole genome shotgun (WGS) entry which is preliminary data.</text>
</comment>
<dbReference type="PANTHER" id="PTHR30015:SF7">
    <property type="entry name" value="TYPE IV METHYL-DIRECTED RESTRICTION ENZYME ECOKMRR"/>
    <property type="match status" value="1"/>
</dbReference>
<evidence type="ECO:0000259" key="2">
    <source>
        <dbReference type="Pfam" id="PF14338"/>
    </source>
</evidence>
<dbReference type="InterPro" id="IPR052906">
    <property type="entry name" value="Type_IV_Methyl-Rstrct_Enzyme"/>
</dbReference>
<dbReference type="EMBL" id="BAAAYR010000002">
    <property type="protein sequence ID" value="GAA3567426.1"/>
    <property type="molecule type" value="Genomic_DNA"/>
</dbReference>
<evidence type="ECO:0000259" key="1">
    <source>
        <dbReference type="Pfam" id="PF04471"/>
    </source>
</evidence>
<organism evidence="3 4">
    <name type="scientific">Microlunatus spumicola</name>
    <dbReference type="NCBI Taxonomy" id="81499"/>
    <lineage>
        <taxon>Bacteria</taxon>
        <taxon>Bacillati</taxon>
        <taxon>Actinomycetota</taxon>
        <taxon>Actinomycetes</taxon>
        <taxon>Propionibacteriales</taxon>
        <taxon>Propionibacteriaceae</taxon>
        <taxon>Microlunatus</taxon>
    </lineage>
</organism>
<dbReference type="PANTHER" id="PTHR30015">
    <property type="entry name" value="MRR RESTRICTION SYSTEM PROTEIN"/>
    <property type="match status" value="1"/>
</dbReference>
<dbReference type="InterPro" id="IPR011856">
    <property type="entry name" value="tRNA_endonuc-like_dom_sf"/>
</dbReference>
<keyword evidence="4" id="KW-1185">Reference proteome</keyword>
<evidence type="ECO:0000313" key="3">
    <source>
        <dbReference type="EMBL" id="GAA3567426.1"/>
    </source>
</evidence>
<proteinExistence type="predicted"/>
<dbReference type="Pfam" id="PF04471">
    <property type="entry name" value="Mrr_cat"/>
    <property type="match status" value="1"/>
</dbReference>
<sequence>MVKPELVEPSSNMPTWEAFMAPTLRVLHDGIVRTRREIRPLVASESGLSEAQKAVTLSSGQPTFENRIGWGLSFLTNVGALERPSRGNYVITDAGRYLLQRFPKGFVERDVNLLGKDPSSPIRPYISTVTTKATVGDPAVDDEVLTPIEQVQSGVTRIHEKVANELLQRLQEKDPGFFEQAVVKLLLAMGYGGANGSGSATQLSNDGGIDGVIDQDILGLSRVYIQAKRYANGNSVGRPDVQGFVGALHGRADSGVFITTSHFSQGARDYVASSPTRIVLIDGKRLAELMIKFNVGIQVSETYTIVELDEDFFS</sequence>
<reference evidence="4" key="1">
    <citation type="journal article" date="2019" name="Int. J. Syst. Evol. Microbiol.">
        <title>The Global Catalogue of Microorganisms (GCM) 10K type strain sequencing project: providing services to taxonomists for standard genome sequencing and annotation.</title>
        <authorList>
            <consortium name="The Broad Institute Genomics Platform"/>
            <consortium name="The Broad Institute Genome Sequencing Center for Infectious Disease"/>
            <person name="Wu L."/>
            <person name="Ma J."/>
        </authorList>
    </citation>
    <scope>NUCLEOTIDE SEQUENCE [LARGE SCALE GENOMIC DNA]</scope>
    <source>
        <strain evidence="4">JCM 16540</strain>
    </source>
</reference>
<feature type="domain" description="Restriction system protein Mrr-like N-terminal" evidence="2">
    <location>
        <begin position="16"/>
        <end position="100"/>
    </location>
</feature>
<protein>
    <submittedName>
        <fullName evidence="3">Restriction endonuclease</fullName>
    </submittedName>
</protein>
<keyword evidence="3" id="KW-0540">Nuclease</keyword>
<dbReference type="RefSeq" id="WP_204910433.1">
    <property type="nucleotide sequence ID" value="NZ_BAAAYR010000002.1"/>
</dbReference>
<accession>A0ABP6XHV1</accession>
<dbReference type="Pfam" id="PF14338">
    <property type="entry name" value="Mrr_N"/>
    <property type="match status" value="1"/>
</dbReference>
<dbReference type="Proteomes" id="UP001500767">
    <property type="component" value="Unassembled WGS sequence"/>
</dbReference>
<name>A0ABP6XHV1_9ACTN</name>
<dbReference type="GO" id="GO:0004519">
    <property type="term" value="F:endonuclease activity"/>
    <property type="evidence" value="ECO:0007669"/>
    <property type="project" value="UniProtKB-KW"/>
</dbReference>
<keyword evidence="3" id="KW-0378">Hydrolase</keyword>
<dbReference type="Gene3D" id="3.40.1350.10">
    <property type="match status" value="1"/>
</dbReference>
<dbReference type="InterPro" id="IPR025745">
    <property type="entry name" value="Mrr-like_N_dom"/>
</dbReference>
<gene>
    <name evidence="3" type="ORF">GCM10022197_24420</name>
</gene>
<dbReference type="SUPFAM" id="SSF52980">
    <property type="entry name" value="Restriction endonuclease-like"/>
    <property type="match status" value="1"/>
</dbReference>
<dbReference type="InterPro" id="IPR007560">
    <property type="entry name" value="Restrct_endonuc_IV_Mrr"/>
</dbReference>